<dbReference type="PANTHER" id="PTHR46623">
    <property type="entry name" value="CARBOXYMETHYLENEBUTENOLIDASE-RELATED"/>
    <property type="match status" value="1"/>
</dbReference>
<dbReference type="Pfam" id="PF01738">
    <property type="entry name" value="DLH"/>
    <property type="match status" value="1"/>
</dbReference>
<feature type="domain" description="Dienelactone hydrolase" evidence="1">
    <location>
        <begin position="19"/>
        <end position="236"/>
    </location>
</feature>
<proteinExistence type="predicted"/>
<name>A0A5S4HAS9_9ACTN</name>
<dbReference type="SUPFAM" id="SSF53474">
    <property type="entry name" value="alpha/beta-Hydrolases"/>
    <property type="match status" value="1"/>
</dbReference>
<sequence length="241" mass="25683">MRHERFTEVRFNADGAGGVVVGADGGERPAVLLTTAIAGVNDYVLRQAGRLADAGYAVAVLDYYAREGGQAPDLSSPEKIMTAVGALADETVMGDMADAVAWLKEQPGVTRVGALGFCIGGTYALLAASRVPGLSCAVTFYGMLRYGKLSDNKPVSPIDAAEKVGCPFLGHFGETDHLVPVADARELADRLRGRPAEIYTYPGAGHAFHEDFRPEVYRPVAATAAWARTHEYLRYYLGEGA</sequence>
<evidence type="ECO:0000313" key="2">
    <source>
        <dbReference type="EMBL" id="TMR42358.1"/>
    </source>
</evidence>
<dbReference type="OrthoDB" id="188362at2"/>
<dbReference type="InterPro" id="IPR029058">
    <property type="entry name" value="AB_hydrolase_fold"/>
</dbReference>
<accession>A0A5S4HAS9</accession>
<gene>
    <name evidence="2" type="ORF">ETD96_00520</name>
</gene>
<dbReference type="PANTHER" id="PTHR46623:SF6">
    <property type="entry name" value="ALPHA_BETA-HYDROLASES SUPERFAMILY PROTEIN"/>
    <property type="match status" value="1"/>
</dbReference>
<dbReference type="Gene3D" id="3.40.50.1820">
    <property type="entry name" value="alpha/beta hydrolase"/>
    <property type="match status" value="1"/>
</dbReference>
<protein>
    <submittedName>
        <fullName evidence="2">Dienelactone hydrolase family protein</fullName>
    </submittedName>
</protein>
<dbReference type="InterPro" id="IPR051049">
    <property type="entry name" value="Dienelactone_hydrolase-like"/>
</dbReference>
<comment type="caution">
    <text evidence="2">The sequence shown here is derived from an EMBL/GenBank/DDBJ whole genome shotgun (WGS) entry which is preliminary data.</text>
</comment>
<keyword evidence="3" id="KW-1185">Reference proteome</keyword>
<dbReference type="GO" id="GO:0016787">
    <property type="term" value="F:hydrolase activity"/>
    <property type="evidence" value="ECO:0007669"/>
    <property type="project" value="UniProtKB-KW"/>
</dbReference>
<dbReference type="AlphaFoldDB" id="A0A5S4HAS9"/>
<evidence type="ECO:0000313" key="3">
    <source>
        <dbReference type="Proteomes" id="UP000305238"/>
    </source>
</evidence>
<keyword evidence="2" id="KW-0378">Hydrolase</keyword>
<dbReference type="Proteomes" id="UP000305238">
    <property type="component" value="Unassembled WGS sequence"/>
</dbReference>
<dbReference type="RefSeq" id="WP_138632224.1">
    <property type="nucleotide sequence ID" value="NZ_JASWDG010000005.1"/>
</dbReference>
<organism evidence="2 3">
    <name type="scientific">Actinomadura geliboluensis</name>
    <dbReference type="NCBI Taxonomy" id="882440"/>
    <lineage>
        <taxon>Bacteria</taxon>
        <taxon>Bacillati</taxon>
        <taxon>Actinomycetota</taxon>
        <taxon>Actinomycetes</taxon>
        <taxon>Streptosporangiales</taxon>
        <taxon>Thermomonosporaceae</taxon>
        <taxon>Actinomadura</taxon>
    </lineage>
</organism>
<dbReference type="InterPro" id="IPR002925">
    <property type="entry name" value="Dienelactn_hydro"/>
</dbReference>
<evidence type="ECO:0000259" key="1">
    <source>
        <dbReference type="Pfam" id="PF01738"/>
    </source>
</evidence>
<reference evidence="2 3" key="1">
    <citation type="submission" date="2019-05" db="EMBL/GenBank/DDBJ databases">
        <title>Draft genome sequence of Actinomadura geliboluensis A8036.</title>
        <authorList>
            <person name="Saricaoglu S."/>
            <person name="Isik K."/>
        </authorList>
    </citation>
    <scope>NUCLEOTIDE SEQUENCE [LARGE SCALE GENOMIC DNA]</scope>
    <source>
        <strain evidence="2 3">A8036</strain>
    </source>
</reference>
<dbReference type="EMBL" id="VCKZ01000002">
    <property type="protein sequence ID" value="TMR42358.1"/>
    <property type="molecule type" value="Genomic_DNA"/>
</dbReference>